<reference evidence="1" key="1">
    <citation type="submission" date="2021-07" db="EMBL/GenBank/DDBJ databases">
        <authorList>
            <person name="Branca A.L. A."/>
        </authorList>
    </citation>
    <scope>NUCLEOTIDE SEQUENCE</scope>
</reference>
<dbReference type="EMBL" id="CAJVPD010000237">
    <property type="protein sequence ID" value="CAG8381492.1"/>
    <property type="molecule type" value="Genomic_DNA"/>
</dbReference>
<organism evidence="1 2">
    <name type="scientific">Penicillium salamii</name>
    <dbReference type="NCBI Taxonomy" id="1612424"/>
    <lineage>
        <taxon>Eukaryota</taxon>
        <taxon>Fungi</taxon>
        <taxon>Dikarya</taxon>
        <taxon>Ascomycota</taxon>
        <taxon>Pezizomycotina</taxon>
        <taxon>Eurotiomycetes</taxon>
        <taxon>Eurotiomycetidae</taxon>
        <taxon>Eurotiales</taxon>
        <taxon>Aspergillaceae</taxon>
        <taxon>Penicillium</taxon>
    </lineage>
</organism>
<accession>A0A9W4J5U5</accession>
<sequence>MPSPTSSRTGSTASAPPMDYSGLSRVFQITKGLMERHYKINSLDDQPLFYGDISLFTPNKPDLTLHVGGSTQGPVVAVSNFLKFSGNYKIGVGNPDDMSNVQWEDLTKELLHKPKYRLETTVPCGSDQSHGERRSLLWKRTRSVGVDGETPSRLTVRNYKLVDKRSEQVLAVFSGGKRPGRGGKIEIRVEYGQDFDHLVLISCLSLYEKARRRSHRGAAGGGGGG</sequence>
<evidence type="ECO:0000313" key="2">
    <source>
        <dbReference type="Proteomes" id="UP001152592"/>
    </source>
</evidence>
<dbReference type="Proteomes" id="UP001152592">
    <property type="component" value="Unassembled WGS sequence"/>
</dbReference>
<comment type="caution">
    <text evidence="1">The sequence shown here is derived from an EMBL/GenBank/DDBJ whole genome shotgun (WGS) entry which is preliminary data.</text>
</comment>
<proteinExistence type="predicted"/>
<dbReference type="OrthoDB" id="10067343at2759"/>
<name>A0A9W4J5U5_9EURO</name>
<protein>
    <submittedName>
        <fullName evidence="1">Uncharacterized protein</fullName>
    </submittedName>
</protein>
<dbReference type="AlphaFoldDB" id="A0A9W4J5U5"/>
<gene>
    <name evidence="1" type="ORF">PSALAMII_LOCUS5749</name>
</gene>
<evidence type="ECO:0000313" key="1">
    <source>
        <dbReference type="EMBL" id="CAG8381492.1"/>
    </source>
</evidence>